<dbReference type="AlphaFoldDB" id="A0ABC8TEG8"/>
<dbReference type="EMBL" id="CAUOFW020004496">
    <property type="protein sequence ID" value="CAK9165910.1"/>
    <property type="molecule type" value="Genomic_DNA"/>
</dbReference>
<evidence type="ECO:0000313" key="2">
    <source>
        <dbReference type="EMBL" id="CAK9134156.1"/>
    </source>
</evidence>
<reference evidence="3 4" key="1">
    <citation type="submission" date="2024-02" db="EMBL/GenBank/DDBJ databases">
        <authorList>
            <person name="Vignale AGUSTIN F."/>
            <person name="Sosa J E."/>
            <person name="Modenutti C."/>
        </authorList>
    </citation>
    <scope>NUCLEOTIDE SEQUENCE [LARGE SCALE GENOMIC DNA]</scope>
</reference>
<evidence type="ECO:0000256" key="1">
    <source>
        <dbReference type="SAM" id="Coils"/>
    </source>
</evidence>
<proteinExistence type="predicted"/>
<accession>A0ABC8TEG8</accession>
<evidence type="ECO:0000313" key="3">
    <source>
        <dbReference type="EMBL" id="CAK9165910.1"/>
    </source>
</evidence>
<dbReference type="PANTHER" id="PTHR23111:SF24">
    <property type="entry name" value="OS01G0203300 PROTEIN"/>
    <property type="match status" value="1"/>
</dbReference>
<dbReference type="PANTHER" id="PTHR23111">
    <property type="entry name" value="ZINC FINGER PROTEIN"/>
    <property type="match status" value="1"/>
</dbReference>
<comment type="caution">
    <text evidence="3">The sequence shown here is derived from an EMBL/GenBank/DDBJ whole genome shotgun (WGS) entry which is preliminary data.</text>
</comment>
<organism evidence="3 4">
    <name type="scientific">Ilex paraguariensis</name>
    <name type="common">yerba mate</name>
    <dbReference type="NCBI Taxonomy" id="185542"/>
    <lineage>
        <taxon>Eukaryota</taxon>
        <taxon>Viridiplantae</taxon>
        <taxon>Streptophyta</taxon>
        <taxon>Embryophyta</taxon>
        <taxon>Tracheophyta</taxon>
        <taxon>Spermatophyta</taxon>
        <taxon>Magnoliopsida</taxon>
        <taxon>eudicotyledons</taxon>
        <taxon>Gunneridae</taxon>
        <taxon>Pentapetalae</taxon>
        <taxon>asterids</taxon>
        <taxon>campanulids</taxon>
        <taxon>Aquifoliales</taxon>
        <taxon>Aquifoliaceae</taxon>
        <taxon>Ilex</taxon>
    </lineage>
</organism>
<gene>
    <name evidence="2" type="ORF">ILEXP_LOCUS1088</name>
    <name evidence="3" type="ORF">ILEXP_LOCUS35094</name>
</gene>
<keyword evidence="1" id="KW-0175">Coiled coil</keyword>
<sequence>MVFLRTLRSYNLYTLLKLQNPSQLPHTYLHTPFIPTHPIISISPRSLLLSSIFQRPISLFARFEQKVDADLIDSEYVKEQRKEGTKKRLDILFKEAVGLAEKLERSDSEDKSESDSETKDLKKKLRALEVDVRTLKENKLRNLKENSKEIEKLKKKPKIDDEELKGETKPRRLYALFTHNEDASRKKSGESEAMRMEDPKVYKELSPDMVLFVRHLYDEGYFKDANFLPRNKFDVTCFENSYGRDFIKFAAEKFGKDHQEIAKWLSGSDLKKVALVGCPSLARKNIFSAKRLRTFFAIQENNVCSKCILKHSCKFVNQSVWRGDTKTLNLAVVMRVITLYALELVPPQLVVPDEVKASVSRLLKEVVSLGQTVS</sequence>
<dbReference type="Proteomes" id="UP001642360">
    <property type="component" value="Unassembled WGS sequence"/>
</dbReference>
<keyword evidence="4" id="KW-1185">Reference proteome</keyword>
<name>A0ABC8TEG8_9AQUA</name>
<feature type="coiled-coil region" evidence="1">
    <location>
        <begin position="118"/>
        <end position="156"/>
    </location>
</feature>
<evidence type="ECO:0000313" key="4">
    <source>
        <dbReference type="Proteomes" id="UP001642360"/>
    </source>
</evidence>
<protein>
    <submittedName>
        <fullName evidence="3">Uncharacterized protein</fullName>
    </submittedName>
</protein>
<dbReference type="EMBL" id="CAUOFW020000336">
    <property type="protein sequence ID" value="CAK9134156.1"/>
    <property type="molecule type" value="Genomic_DNA"/>
</dbReference>